<evidence type="ECO:0000313" key="1">
    <source>
        <dbReference type="EMBL" id="EGA70609.1"/>
    </source>
</evidence>
<gene>
    <name evidence="1" type="ORF">VISI1226_01050</name>
</gene>
<dbReference type="AlphaFoldDB" id="E8M6F9"/>
<protein>
    <recommendedName>
        <fullName evidence="3">Acetyltransferase</fullName>
    </recommendedName>
</protein>
<dbReference type="EMBL" id="AEVT01000058">
    <property type="protein sequence ID" value="EGA70609.1"/>
    <property type="molecule type" value="Genomic_DNA"/>
</dbReference>
<dbReference type="Proteomes" id="UP000006228">
    <property type="component" value="Unassembled WGS sequence"/>
</dbReference>
<evidence type="ECO:0000313" key="2">
    <source>
        <dbReference type="Proteomes" id="UP000006228"/>
    </source>
</evidence>
<organism evidence="1 2">
    <name type="scientific">Vibrio sinaloensis DSM 21326</name>
    <dbReference type="NCBI Taxonomy" id="945550"/>
    <lineage>
        <taxon>Bacteria</taxon>
        <taxon>Pseudomonadati</taxon>
        <taxon>Pseudomonadota</taxon>
        <taxon>Gammaproteobacteria</taxon>
        <taxon>Vibrionales</taxon>
        <taxon>Vibrionaceae</taxon>
        <taxon>Vibrio</taxon>
        <taxon>Vibrio oreintalis group</taxon>
    </lineage>
</organism>
<comment type="caution">
    <text evidence="1">The sequence shown here is derived from an EMBL/GenBank/DDBJ whole genome shotgun (WGS) entry which is preliminary data.</text>
</comment>
<accession>E8M6F9</accession>
<feature type="non-terminal residue" evidence="1">
    <location>
        <position position="63"/>
    </location>
</feature>
<proteinExistence type="predicted"/>
<name>E8M6F9_PHOS4</name>
<dbReference type="eggNOG" id="COG0456">
    <property type="taxonomic scope" value="Bacteria"/>
</dbReference>
<reference evidence="1 2" key="1">
    <citation type="journal article" date="2012" name="Int. J. Syst. Evol. Microbiol.">
        <title>Vibrio caribbeanicus sp. nov., isolated from the marine sponge Scleritoderma cyanea.</title>
        <authorList>
            <person name="Hoffmann M."/>
            <person name="Monday S.R."/>
            <person name="Allard M.W."/>
            <person name="Strain E.A."/>
            <person name="Whittaker P."/>
            <person name="Naum M."/>
            <person name="McCarthy P.J."/>
            <person name="Lopez J.V."/>
            <person name="Fischer M."/>
            <person name="Brown E.W."/>
        </authorList>
    </citation>
    <scope>NUCLEOTIDE SEQUENCE [LARGE SCALE GENOMIC DNA]</scope>
    <source>
        <strain evidence="2">DSMZ 21326</strain>
    </source>
</reference>
<sequence>MNVVIQPITAEQDPDICRIIQAVGAEYGAVGEGFGPSDPEVQAMSQYYTQENKSLYLVARLNG</sequence>
<evidence type="ECO:0008006" key="3">
    <source>
        <dbReference type="Google" id="ProtNLM"/>
    </source>
</evidence>